<dbReference type="InterPro" id="IPR007460">
    <property type="entry name" value="BrnT_toxin"/>
</dbReference>
<dbReference type="Pfam" id="PF04365">
    <property type="entry name" value="BrnT_toxin"/>
    <property type="match status" value="1"/>
</dbReference>
<dbReference type="InterPro" id="IPR038573">
    <property type="entry name" value="BrnT_sf"/>
</dbReference>
<sequence>MSKTNFEWDDTKNDENVEKHGVSFFEAQHAFMDRHRIIAEDTAHSATEKRYFCFGEDKDGVGILTVRFTYRSGKIRIFGAGYWRKGKRIYDKENSVQ</sequence>
<comment type="caution">
    <text evidence="1">The sequence shown here is derived from an EMBL/GenBank/DDBJ whole genome shotgun (WGS) entry which is preliminary data.</text>
</comment>
<dbReference type="EMBL" id="BAABBO010000002">
    <property type="protein sequence ID" value="GAA3952525.1"/>
    <property type="molecule type" value="Genomic_DNA"/>
</dbReference>
<name>A0ABP7NSK0_9GAMM</name>
<proteinExistence type="predicted"/>
<dbReference type="Gene3D" id="3.10.450.530">
    <property type="entry name" value="Ribonuclease toxin, BrnT, of type II toxin-antitoxin system"/>
    <property type="match status" value="1"/>
</dbReference>
<organism evidence="1 2">
    <name type="scientific">Allohahella marinimesophila</name>
    <dbReference type="NCBI Taxonomy" id="1054972"/>
    <lineage>
        <taxon>Bacteria</taxon>
        <taxon>Pseudomonadati</taxon>
        <taxon>Pseudomonadota</taxon>
        <taxon>Gammaproteobacteria</taxon>
        <taxon>Oceanospirillales</taxon>
        <taxon>Hahellaceae</taxon>
        <taxon>Allohahella</taxon>
    </lineage>
</organism>
<evidence type="ECO:0000313" key="2">
    <source>
        <dbReference type="Proteomes" id="UP001501337"/>
    </source>
</evidence>
<evidence type="ECO:0008006" key="3">
    <source>
        <dbReference type="Google" id="ProtNLM"/>
    </source>
</evidence>
<dbReference type="RefSeq" id="WP_344803829.1">
    <property type="nucleotide sequence ID" value="NZ_BAABBO010000002.1"/>
</dbReference>
<evidence type="ECO:0000313" key="1">
    <source>
        <dbReference type="EMBL" id="GAA3952525.1"/>
    </source>
</evidence>
<protein>
    <recommendedName>
        <fullName evidence="3">BrnT family toxin</fullName>
    </recommendedName>
</protein>
<dbReference type="Proteomes" id="UP001501337">
    <property type="component" value="Unassembled WGS sequence"/>
</dbReference>
<reference evidence="2" key="1">
    <citation type="journal article" date="2019" name="Int. J. Syst. Evol. Microbiol.">
        <title>The Global Catalogue of Microorganisms (GCM) 10K type strain sequencing project: providing services to taxonomists for standard genome sequencing and annotation.</title>
        <authorList>
            <consortium name="The Broad Institute Genomics Platform"/>
            <consortium name="The Broad Institute Genome Sequencing Center for Infectious Disease"/>
            <person name="Wu L."/>
            <person name="Ma J."/>
        </authorList>
    </citation>
    <scope>NUCLEOTIDE SEQUENCE [LARGE SCALE GENOMIC DNA]</scope>
    <source>
        <strain evidence="2">JCM 17555</strain>
    </source>
</reference>
<accession>A0ABP7NSK0</accession>
<gene>
    <name evidence="1" type="ORF">GCM10022278_09380</name>
</gene>
<keyword evidence="2" id="KW-1185">Reference proteome</keyword>